<evidence type="ECO:0000256" key="9">
    <source>
        <dbReference type="ARBA" id="ARBA00023136"/>
    </source>
</evidence>
<evidence type="ECO:0000259" key="12">
    <source>
        <dbReference type="PROSITE" id="PS52015"/>
    </source>
</evidence>
<dbReference type="AlphaFoldDB" id="A0A974SMW6"/>
<evidence type="ECO:0000256" key="8">
    <source>
        <dbReference type="ARBA" id="ARBA00022989"/>
    </source>
</evidence>
<keyword evidence="3" id="KW-0813">Transport</keyword>
<keyword evidence="14" id="KW-1185">Reference proteome</keyword>
<evidence type="ECO:0000256" key="5">
    <source>
        <dbReference type="ARBA" id="ARBA00022519"/>
    </source>
</evidence>
<dbReference type="NCBIfam" id="TIGR01352">
    <property type="entry name" value="tonB_Cterm"/>
    <property type="match status" value="1"/>
</dbReference>
<comment type="subcellular location">
    <subcellularLocation>
        <location evidence="1">Cell inner membrane</location>
        <topology evidence="1">Single-pass membrane protein</topology>
        <orientation evidence="1">Periplasmic side</orientation>
    </subcellularLocation>
</comment>
<dbReference type="Pfam" id="PF03544">
    <property type="entry name" value="TonB_C"/>
    <property type="match status" value="1"/>
</dbReference>
<evidence type="ECO:0000256" key="7">
    <source>
        <dbReference type="ARBA" id="ARBA00022927"/>
    </source>
</evidence>
<evidence type="ECO:0000313" key="14">
    <source>
        <dbReference type="Proteomes" id="UP000663444"/>
    </source>
</evidence>
<keyword evidence="8 11" id="KW-1133">Transmembrane helix</keyword>
<evidence type="ECO:0000256" key="3">
    <source>
        <dbReference type="ARBA" id="ARBA00022448"/>
    </source>
</evidence>
<dbReference type="Proteomes" id="UP000663444">
    <property type="component" value="Chromosome"/>
</dbReference>
<comment type="similarity">
    <text evidence="2">Belongs to the TonB family.</text>
</comment>
<dbReference type="InterPro" id="IPR037682">
    <property type="entry name" value="TonB_C"/>
</dbReference>
<feature type="domain" description="TonB C-terminal" evidence="12">
    <location>
        <begin position="149"/>
        <end position="242"/>
    </location>
</feature>
<dbReference type="InterPro" id="IPR051045">
    <property type="entry name" value="TonB-dependent_transducer"/>
</dbReference>
<evidence type="ECO:0000256" key="1">
    <source>
        <dbReference type="ARBA" id="ARBA00004383"/>
    </source>
</evidence>
<accession>A0A974SMW6</accession>
<dbReference type="GO" id="GO:0055085">
    <property type="term" value="P:transmembrane transport"/>
    <property type="evidence" value="ECO:0007669"/>
    <property type="project" value="InterPro"/>
</dbReference>
<feature type="compositionally biased region" description="Basic and acidic residues" evidence="10">
    <location>
        <begin position="78"/>
        <end position="89"/>
    </location>
</feature>
<keyword evidence="9 11" id="KW-0472">Membrane</keyword>
<dbReference type="EMBL" id="CP064781">
    <property type="protein sequence ID" value="QRJ63070.1"/>
    <property type="molecule type" value="Genomic_DNA"/>
</dbReference>
<protein>
    <submittedName>
        <fullName evidence="13">Energy transducer TonB</fullName>
    </submittedName>
</protein>
<evidence type="ECO:0000256" key="10">
    <source>
        <dbReference type="SAM" id="MobiDB-lite"/>
    </source>
</evidence>
<organism evidence="13 14">
    <name type="scientific">Azospira restricta</name>
    <dbReference type="NCBI Taxonomy" id="404405"/>
    <lineage>
        <taxon>Bacteria</taxon>
        <taxon>Pseudomonadati</taxon>
        <taxon>Pseudomonadota</taxon>
        <taxon>Betaproteobacteria</taxon>
        <taxon>Rhodocyclales</taxon>
        <taxon>Rhodocyclaceae</taxon>
        <taxon>Azospira</taxon>
    </lineage>
</organism>
<dbReference type="KEGG" id="ares:IWH25_15150"/>
<proteinExistence type="inferred from homology"/>
<dbReference type="GO" id="GO:0031992">
    <property type="term" value="F:energy transducer activity"/>
    <property type="evidence" value="ECO:0007669"/>
    <property type="project" value="TreeGrafter"/>
</dbReference>
<dbReference type="PANTHER" id="PTHR33446:SF2">
    <property type="entry name" value="PROTEIN TONB"/>
    <property type="match status" value="1"/>
</dbReference>
<dbReference type="GO" id="GO:0098797">
    <property type="term" value="C:plasma membrane protein complex"/>
    <property type="evidence" value="ECO:0007669"/>
    <property type="project" value="TreeGrafter"/>
</dbReference>
<feature type="region of interest" description="Disordered" evidence="10">
    <location>
        <begin position="78"/>
        <end position="121"/>
    </location>
</feature>
<reference evidence="13" key="1">
    <citation type="submission" date="2020-11" db="EMBL/GenBank/DDBJ databases">
        <title>Azospira restricta DSM 18626 genome sequence.</title>
        <authorList>
            <person name="Moe W.M."/>
        </authorList>
    </citation>
    <scope>NUCLEOTIDE SEQUENCE</scope>
    <source>
        <strain evidence="13">DSM 18626</strain>
    </source>
</reference>
<dbReference type="PANTHER" id="PTHR33446">
    <property type="entry name" value="PROTEIN TONB-RELATED"/>
    <property type="match status" value="1"/>
</dbReference>
<dbReference type="SUPFAM" id="SSF74653">
    <property type="entry name" value="TolA/TonB C-terminal domain"/>
    <property type="match status" value="1"/>
</dbReference>
<dbReference type="GO" id="GO:0015031">
    <property type="term" value="P:protein transport"/>
    <property type="evidence" value="ECO:0007669"/>
    <property type="project" value="UniProtKB-KW"/>
</dbReference>
<keyword evidence="5" id="KW-0997">Cell inner membrane</keyword>
<keyword evidence="4" id="KW-1003">Cell membrane</keyword>
<name>A0A974SMW6_9RHOO</name>
<evidence type="ECO:0000313" key="13">
    <source>
        <dbReference type="EMBL" id="QRJ63070.1"/>
    </source>
</evidence>
<dbReference type="PROSITE" id="PS52015">
    <property type="entry name" value="TONB_CTD"/>
    <property type="match status" value="1"/>
</dbReference>
<evidence type="ECO:0000256" key="11">
    <source>
        <dbReference type="SAM" id="Phobius"/>
    </source>
</evidence>
<dbReference type="Gene3D" id="3.30.1150.10">
    <property type="match status" value="1"/>
</dbReference>
<evidence type="ECO:0000256" key="6">
    <source>
        <dbReference type="ARBA" id="ARBA00022692"/>
    </source>
</evidence>
<gene>
    <name evidence="13" type="ORF">IWH25_15150</name>
</gene>
<dbReference type="RefSeq" id="WP_203386598.1">
    <property type="nucleotide sequence ID" value="NZ_CP064781.1"/>
</dbReference>
<keyword evidence="7" id="KW-0653">Protein transport</keyword>
<keyword evidence="6 11" id="KW-0812">Transmembrane</keyword>
<feature type="compositionally biased region" description="Low complexity" evidence="10">
    <location>
        <begin position="91"/>
        <end position="109"/>
    </location>
</feature>
<sequence length="242" mass="25468">MRPAEAVVGYGVEPRFLALLAVSAALHAAVLGWVRMPEKPRLEAPAMLAVLSASLRVATTARATETAAVREAAPTAVRREARQPVRRETLAQPAAQAAAGPTVAAAPAASRDGETPALPAPTPAPVAVAAVAAVPAQPAAADAARLLENYGQRLSELFARQQQYPRLAALRGWEGEVRVRLSVARQGGLSAVRLERSSGYEVLDRHALAMIEEIGKLPPPPAEFSGDVQVVVPIQYKLRKPA</sequence>
<dbReference type="InterPro" id="IPR006260">
    <property type="entry name" value="TonB/TolA_C"/>
</dbReference>
<evidence type="ECO:0000256" key="2">
    <source>
        <dbReference type="ARBA" id="ARBA00006555"/>
    </source>
</evidence>
<evidence type="ECO:0000256" key="4">
    <source>
        <dbReference type="ARBA" id="ARBA00022475"/>
    </source>
</evidence>
<feature type="transmembrane region" description="Helical" evidence="11">
    <location>
        <begin position="16"/>
        <end position="34"/>
    </location>
</feature>